<dbReference type="Pfam" id="PF12002">
    <property type="entry name" value="MgsA_C"/>
    <property type="match status" value="1"/>
</dbReference>
<dbReference type="Gene3D" id="3.40.50.300">
    <property type="entry name" value="P-loop containing nucleotide triphosphate hydrolases"/>
    <property type="match status" value="1"/>
</dbReference>
<dbReference type="CDD" id="cd00009">
    <property type="entry name" value="AAA"/>
    <property type="match status" value="1"/>
</dbReference>
<dbReference type="GO" id="GO:0017116">
    <property type="term" value="F:single-stranded DNA helicase activity"/>
    <property type="evidence" value="ECO:0007669"/>
    <property type="project" value="TreeGrafter"/>
</dbReference>
<dbReference type="Gene3D" id="1.10.3710.10">
    <property type="entry name" value="DNA polymerase III clamp loader subunits, C-terminal domain"/>
    <property type="match status" value="1"/>
</dbReference>
<dbReference type="EMBL" id="PECL01000013">
    <property type="protein sequence ID" value="TEA00950.1"/>
    <property type="molecule type" value="Genomic_DNA"/>
</dbReference>
<evidence type="ECO:0000313" key="6">
    <source>
        <dbReference type="EMBL" id="TEA00950.1"/>
    </source>
</evidence>
<dbReference type="InterPro" id="IPR032423">
    <property type="entry name" value="AAA_assoc_2"/>
</dbReference>
<dbReference type="InterPro" id="IPR008921">
    <property type="entry name" value="DNA_pol3_clamp-load_cplx_C"/>
</dbReference>
<dbReference type="Gene3D" id="1.10.8.60">
    <property type="match status" value="1"/>
</dbReference>
<evidence type="ECO:0000256" key="1">
    <source>
        <dbReference type="ARBA" id="ARBA00008959"/>
    </source>
</evidence>
<dbReference type="GO" id="GO:0008047">
    <property type="term" value="F:enzyme activator activity"/>
    <property type="evidence" value="ECO:0007669"/>
    <property type="project" value="TreeGrafter"/>
</dbReference>
<comment type="similarity">
    <text evidence="1">Belongs to the AAA ATPase family. RarA/MGS1/WRNIP1 subfamily.</text>
</comment>
<evidence type="ECO:0000259" key="5">
    <source>
        <dbReference type="SMART" id="SM00382"/>
    </source>
</evidence>
<dbReference type="InterPro" id="IPR003959">
    <property type="entry name" value="ATPase_AAA_core"/>
</dbReference>
<dbReference type="FunFam" id="3.40.50.300:FF:000345">
    <property type="entry name" value="AAA family ATPase"/>
    <property type="match status" value="1"/>
</dbReference>
<dbReference type="Gene3D" id="1.20.272.10">
    <property type="match status" value="1"/>
</dbReference>
<proteinExistence type="inferred from homology"/>
<dbReference type="RefSeq" id="WP_134086684.1">
    <property type="nucleotide sequence ID" value="NZ_PECL01000013.1"/>
</dbReference>
<dbReference type="CDD" id="cd18139">
    <property type="entry name" value="HLD_clamp_RarA"/>
    <property type="match status" value="1"/>
</dbReference>
<dbReference type="InterPro" id="IPR027417">
    <property type="entry name" value="P-loop_NTPase"/>
</dbReference>
<dbReference type="STRING" id="404941.GCA_002013645_04654"/>
<dbReference type="Pfam" id="PF00004">
    <property type="entry name" value="AAA"/>
    <property type="match status" value="1"/>
</dbReference>
<evidence type="ECO:0000256" key="3">
    <source>
        <dbReference type="ARBA" id="ARBA00022741"/>
    </source>
</evidence>
<dbReference type="Pfam" id="PF16193">
    <property type="entry name" value="AAA_assoc_2"/>
    <property type="match status" value="1"/>
</dbReference>
<keyword evidence="4" id="KW-0067">ATP-binding</keyword>
<dbReference type="GO" id="GO:0005524">
    <property type="term" value="F:ATP binding"/>
    <property type="evidence" value="ECO:0007669"/>
    <property type="project" value="UniProtKB-KW"/>
</dbReference>
<dbReference type="FunFam" id="1.20.272.10:FF:000001">
    <property type="entry name" value="Putative AAA family ATPase"/>
    <property type="match status" value="1"/>
</dbReference>
<organism evidence="6 7">
    <name type="scientific">Mycobacteroides salmoniphilum</name>
    <dbReference type="NCBI Taxonomy" id="404941"/>
    <lineage>
        <taxon>Bacteria</taxon>
        <taxon>Bacillati</taxon>
        <taxon>Actinomycetota</taxon>
        <taxon>Actinomycetes</taxon>
        <taxon>Mycobacteriales</taxon>
        <taxon>Mycobacteriaceae</taxon>
        <taxon>Mycobacteroides</taxon>
    </lineage>
</organism>
<name>A0A4R8SPF6_9MYCO</name>
<dbReference type="SMART" id="SM00382">
    <property type="entry name" value="AAA"/>
    <property type="match status" value="1"/>
</dbReference>
<dbReference type="PANTHER" id="PTHR13779:SF7">
    <property type="entry name" value="ATPASE WRNIP1"/>
    <property type="match status" value="1"/>
</dbReference>
<dbReference type="SUPFAM" id="SSF52540">
    <property type="entry name" value="P-loop containing nucleoside triphosphate hydrolases"/>
    <property type="match status" value="1"/>
</dbReference>
<dbReference type="AlphaFoldDB" id="A0A4R8SPF6"/>
<dbReference type="GO" id="GO:0003677">
    <property type="term" value="F:DNA binding"/>
    <property type="evidence" value="ECO:0007669"/>
    <property type="project" value="InterPro"/>
</dbReference>
<dbReference type="FunFam" id="1.10.3710.10:FF:000003">
    <property type="entry name" value="ATPase, AAA family protein"/>
    <property type="match status" value="1"/>
</dbReference>
<feature type="domain" description="AAA+ ATPase" evidence="5">
    <location>
        <begin position="61"/>
        <end position="177"/>
    </location>
</feature>
<gene>
    <name evidence="6" type="primary">rarA</name>
    <name evidence="6" type="ORF">CCUG60884_04104</name>
</gene>
<dbReference type="PANTHER" id="PTHR13779">
    <property type="entry name" value="WERNER HELICASE-INTERACTING PROTEIN 1 FAMILY MEMBER"/>
    <property type="match status" value="1"/>
</dbReference>
<dbReference type="FunFam" id="1.10.8.60:FF:000029">
    <property type="entry name" value="Replication-associated recombination protein A"/>
    <property type="match status" value="1"/>
</dbReference>
<comment type="caution">
    <text evidence="6">The sequence shown here is derived from an EMBL/GenBank/DDBJ whole genome shotgun (WGS) entry which is preliminary data.</text>
</comment>
<reference evidence="6 7" key="1">
    <citation type="journal article" date="2019" name="Sci. Rep.">
        <title>Extended insight into the Mycobacterium chelonae-abscessus complex through whole genome sequencing of Mycobacterium salmoniphilum outbreak and Mycobacterium salmoniphilum-like strains.</title>
        <authorList>
            <person name="Behra P.R.K."/>
            <person name="Das S."/>
            <person name="Pettersson B.M.F."/>
            <person name="Shirreff L."/>
            <person name="DuCote T."/>
            <person name="Jacobsson K.G."/>
            <person name="Ennis D.G."/>
            <person name="Kirsebom L.A."/>
        </authorList>
    </citation>
    <scope>NUCLEOTIDE SEQUENCE [LARGE SCALE GENOMIC DNA]</scope>
    <source>
        <strain evidence="6 7">CCUG 60884</strain>
    </source>
</reference>
<dbReference type="GO" id="GO:0000731">
    <property type="term" value="P:DNA synthesis involved in DNA repair"/>
    <property type="evidence" value="ECO:0007669"/>
    <property type="project" value="TreeGrafter"/>
</dbReference>
<dbReference type="GO" id="GO:0006261">
    <property type="term" value="P:DNA-templated DNA replication"/>
    <property type="evidence" value="ECO:0007669"/>
    <property type="project" value="TreeGrafter"/>
</dbReference>
<evidence type="ECO:0000256" key="4">
    <source>
        <dbReference type="ARBA" id="ARBA00022840"/>
    </source>
</evidence>
<dbReference type="Proteomes" id="UP000294604">
    <property type="component" value="Unassembled WGS sequence"/>
</dbReference>
<dbReference type="InterPro" id="IPR051314">
    <property type="entry name" value="AAA_ATPase_RarA/MGS1/WRNIP1"/>
</dbReference>
<evidence type="ECO:0000256" key="2">
    <source>
        <dbReference type="ARBA" id="ARBA00020776"/>
    </source>
</evidence>
<dbReference type="InterPro" id="IPR021886">
    <property type="entry name" value="MgsA_C"/>
</dbReference>
<sequence>MSDSLFDVPGGGFDAAPVDARVAPNAPLAVRMRPATLDEVVGQGHLLKQGSPLRRLVDGSGAASVILYGPPGTGKTTLASLISGATGRRFEALSALSAGVKEVRAVIDDARRAAVHGRQTVLFIDEVHRFSKTQQDALLAAVENRVVLLVAATTENPSFSVVAPLLSRSLILQLQPLGDNDIREVLERAIADERGLGGVVTVDPEALSLLAQLAAGDARRALTALEVAAETAEGAGSVISVEVVEQSVDRAAVRYDRDGDQHYDVVSAFIKSIRGSDVDAALHYLARMLIAGEDPRFIARRLMILASEDVGMADPTALPVAVAAAQTVQLIGMPEAQLTLTHATIHLATAPKSGAVPAALGAAMCDIRAGKAGLVPPHLRDGHYSGAAKLGNAVGYVYPHNDRDGVVAQQYPPDELVGADYYQPTDHGNERDIGSRLDKLRAIIRRGLKRS</sequence>
<keyword evidence="3" id="KW-0547">Nucleotide-binding</keyword>
<evidence type="ECO:0000313" key="7">
    <source>
        <dbReference type="Proteomes" id="UP000294604"/>
    </source>
</evidence>
<dbReference type="InterPro" id="IPR003593">
    <property type="entry name" value="AAA+_ATPase"/>
</dbReference>
<accession>A0A4R8SPF6</accession>
<dbReference type="GO" id="GO:0016887">
    <property type="term" value="F:ATP hydrolysis activity"/>
    <property type="evidence" value="ECO:0007669"/>
    <property type="project" value="InterPro"/>
</dbReference>
<protein>
    <recommendedName>
        <fullName evidence="2">Replication-associated recombination protein A</fullName>
    </recommendedName>
</protein>
<dbReference type="SUPFAM" id="SSF48019">
    <property type="entry name" value="post-AAA+ oligomerization domain-like"/>
    <property type="match status" value="1"/>
</dbReference>